<evidence type="ECO:0000313" key="1">
    <source>
        <dbReference type="EMBL" id="MFC7750885.1"/>
    </source>
</evidence>
<dbReference type="EMBL" id="JBHTGQ010000031">
    <property type="protein sequence ID" value="MFC7750885.1"/>
    <property type="molecule type" value="Genomic_DNA"/>
</dbReference>
<sequence length="103" mass="11178">LLLSWCPLFILAANMGIDAQWRHFSRLDGSSVTILSQWPPQVRSRAVAAADATLRFRASLRSAPHAVSLAALPFGYGVRPCVHSMWTAPGFDPERFAEGAGAQ</sequence>
<feature type="non-terminal residue" evidence="1">
    <location>
        <position position="1"/>
    </location>
</feature>
<evidence type="ECO:0000313" key="2">
    <source>
        <dbReference type="Proteomes" id="UP001596528"/>
    </source>
</evidence>
<gene>
    <name evidence="1" type="ORF">ACFQWB_13240</name>
</gene>
<keyword evidence="2" id="KW-1185">Reference proteome</keyword>
<organism evidence="1 2">
    <name type="scientific">Paenibacillus thermoaerophilus</name>
    <dbReference type="NCBI Taxonomy" id="1215385"/>
    <lineage>
        <taxon>Bacteria</taxon>
        <taxon>Bacillati</taxon>
        <taxon>Bacillota</taxon>
        <taxon>Bacilli</taxon>
        <taxon>Bacillales</taxon>
        <taxon>Paenibacillaceae</taxon>
        <taxon>Paenibacillus</taxon>
    </lineage>
</organism>
<comment type="caution">
    <text evidence="1">The sequence shown here is derived from an EMBL/GenBank/DDBJ whole genome shotgun (WGS) entry which is preliminary data.</text>
</comment>
<proteinExistence type="predicted"/>
<dbReference type="RefSeq" id="WP_379253107.1">
    <property type="nucleotide sequence ID" value="NZ_JBHTGQ010000031.1"/>
</dbReference>
<reference evidence="2" key="1">
    <citation type="journal article" date="2019" name="Int. J. Syst. Evol. Microbiol.">
        <title>The Global Catalogue of Microorganisms (GCM) 10K type strain sequencing project: providing services to taxonomists for standard genome sequencing and annotation.</title>
        <authorList>
            <consortium name="The Broad Institute Genomics Platform"/>
            <consortium name="The Broad Institute Genome Sequencing Center for Infectious Disease"/>
            <person name="Wu L."/>
            <person name="Ma J."/>
        </authorList>
    </citation>
    <scope>NUCLEOTIDE SEQUENCE [LARGE SCALE GENOMIC DNA]</scope>
    <source>
        <strain evidence="2">JCM 18657</strain>
    </source>
</reference>
<name>A0ABW2V640_9BACL</name>
<protein>
    <submittedName>
        <fullName evidence="1">Uncharacterized protein</fullName>
    </submittedName>
</protein>
<dbReference type="Proteomes" id="UP001596528">
    <property type="component" value="Unassembled WGS sequence"/>
</dbReference>
<accession>A0ABW2V640</accession>